<name>A0A4Y9ZXZ8_9AGAM</name>
<dbReference type="OrthoDB" id="3201810at2759"/>
<evidence type="ECO:0008006" key="13">
    <source>
        <dbReference type="Google" id="ProtNLM"/>
    </source>
</evidence>
<dbReference type="InterPro" id="IPR043502">
    <property type="entry name" value="DNA/RNA_pol_sf"/>
</dbReference>
<dbReference type="SUPFAM" id="SSF56672">
    <property type="entry name" value="DNA/RNA polymerases"/>
    <property type="match status" value="1"/>
</dbReference>
<evidence type="ECO:0000259" key="9">
    <source>
        <dbReference type="Pfam" id="PF00078"/>
    </source>
</evidence>
<organism evidence="11 12">
    <name type="scientific">Hericium alpestre</name>
    <dbReference type="NCBI Taxonomy" id="135208"/>
    <lineage>
        <taxon>Eukaryota</taxon>
        <taxon>Fungi</taxon>
        <taxon>Dikarya</taxon>
        <taxon>Basidiomycota</taxon>
        <taxon>Agaricomycotina</taxon>
        <taxon>Agaricomycetes</taxon>
        <taxon>Russulales</taxon>
        <taxon>Hericiaceae</taxon>
        <taxon>Hericium</taxon>
    </lineage>
</organism>
<dbReference type="GO" id="GO:0004190">
    <property type="term" value="F:aspartic-type endopeptidase activity"/>
    <property type="evidence" value="ECO:0007669"/>
    <property type="project" value="UniProtKB-KW"/>
</dbReference>
<dbReference type="EMBL" id="SFCI01000564">
    <property type="protein sequence ID" value="TFY79074.1"/>
    <property type="molecule type" value="Genomic_DNA"/>
</dbReference>
<evidence type="ECO:0000256" key="1">
    <source>
        <dbReference type="ARBA" id="ARBA00022670"/>
    </source>
</evidence>
<dbReference type="AlphaFoldDB" id="A0A4Y9ZXZ8"/>
<feature type="domain" description="Reverse transcriptase RNase H-like" evidence="10">
    <location>
        <begin position="594"/>
        <end position="680"/>
    </location>
</feature>
<evidence type="ECO:0000256" key="2">
    <source>
        <dbReference type="ARBA" id="ARBA00022679"/>
    </source>
</evidence>
<dbReference type="STRING" id="135208.A0A4Y9ZXZ8"/>
<dbReference type="InterPro" id="IPR043128">
    <property type="entry name" value="Rev_trsase/Diguanyl_cyclase"/>
</dbReference>
<evidence type="ECO:0000256" key="8">
    <source>
        <dbReference type="ARBA" id="ARBA00022918"/>
    </source>
</evidence>
<keyword evidence="4" id="KW-0540">Nuclease</keyword>
<dbReference type="CDD" id="cd00303">
    <property type="entry name" value="retropepsin_like"/>
    <property type="match status" value="1"/>
</dbReference>
<dbReference type="Gene3D" id="3.30.70.270">
    <property type="match status" value="2"/>
</dbReference>
<dbReference type="InterPro" id="IPR051320">
    <property type="entry name" value="Viral_Replic_Matur_Polypro"/>
</dbReference>
<keyword evidence="12" id="KW-1185">Reference proteome</keyword>
<dbReference type="InterPro" id="IPR000477">
    <property type="entry name" value="RT_dom"/>
</dbReference>
<accession>A0A4Y9ZXZ8</accession>
<dbReference type="Proteomes" id="UP000298061">
    <property type="component" value="Unassembled WGS sequence"/>
</dbReference>
<keyword evidence="3" id="KW-0548">Nucleotidyltransferase</keyword>
<evidence type="ECO:0000313" key="11">
    <source>
        <dbReference type="EMBL" id="TFY79074.1"/>
    </source>
</evidence>
<evidence type="ECO:0000256" key="7">
    <source>
        <dbReference type="ARBA" id="ARBA00022801"/>
    </source>
</evidence>
<dbReference type="InterPro" id="IPR041373">
    <property type="entry name" value="RT_RNaseH"/>
</dbReference>
<evidence type="ECO:0000256" key="5">
    <source>
        <dbReference type="ARBA" id="ARBA00022750"/>
    </source>
</evidence>
<proteinExistence type="predicted"/>
<dbReference type="Gene3D" id="3.10.10.10">
    <property type="entry name" value="HIV Type 1 Reverse Transcriptase, subunit A, domain 1"/>
    <property type="match status" value="1"/>
</dbReference>
<keyword evidence="7" id="KW-0378">Hydrolase</keyword>
<dbReference type="Pfam" id="PF00078">
    <property type="entry name" value="RVT_1"/>
    <property type="match status" value="1"/>
</dbReference>
<dbReference type="CDD" id="cd01647">
    <property type="entry name" value="RT_LTR"/>
    <property type="match status" value="1"/>
</dbReference>
<dbReference type="PANTHER" id="PTHR33064:SF37">
    <property type="entry name" value="RIBONUCLEASE H"/>
    <property type="match status" value="1"/>
</dbReference>
<evidence type="ECO:0000256" key="6">
    <source>
        <dbReference type="ARBA" id="ARBA00022759"/>
    </source>
</evidence>
<feature type="domain" description="Reverse transcriptase" evidence="9">
    <location>
        <begin position="347"/>
        <end position="496"/>
    </location>
</feature>
<sequence length="683" mass="75731">MFAIIGEGTDSEDEIQCIDAPLPALYTDSLVWNCLVDGPSVDEPVSSTTLIDDGSQFVLIRASLASTLGLSLRLLSHPVSLGSAFSGGGNEVSSGSNDCIDSGPLPMHDSAVPASSISTHWVKLFCSSPDSFFHSHTVCALIVPDLLAYPIILGLPFLTSNCLVVDAEFCSCVSKDIHYDLLHPAPPLGPVTPSCAEVLHLCKELLIGLDAWLMSQHANTNRVTDSLCTQAHVVASMRNHIWTLAHTEQLQELDRRMKSKFTDCFPADILHVNKLLTNVYHHIKLKDPDKVIKTHSYACPCKYHEAWQTLIQQHLDAGHIHPSSSAHTCPSFLIPKADPTAMLWWVNDYHPLNANMIPDSYPLPCIDNILTDCAKGKIWAKLDMTNSFFQTQVHPDDVHLMAVMTPFGNYEWPVMPMGCCNAPATHQHRMINVLRKYIGKICHVYLDDIIILSQSVAEHIKNVTLILEALCAASLFCSLKKTSLFCEELSFLGHTISARGIEADSSKVDRILSWPVPKKTSDVCAFLGLVRYLAKFLPQLAEFTRILTSLTTIDAERTWPGWSPDHQAAFNRIKSIVVGRECLTTIDQKNPGNNKIFVTCDASDWCTGGILSFGPTWKLARLVTFDSMQLKGTKLNYPVHEKELLAIKCALEKWRIDLLGSPFIVCTDHHSLEYFMSQTQLSC</sequence>
<protein>
    <recommendedName>
        <fullName evidence="13">Reverse transcriptase domain-containing protein</fullName>
    </recommendedName>
</protein>
<evidence type="ECO:0000259" key="10">
    <source>
        <dbReference type="Pfam" id="PF17917"/>
    </source>
</evidence>
<evidence type="ECO:0000256" key="3">
    <source>
        <dbReference type="ARBA" id="ARBA00022695"/>
    </source>
</evidence>
<dbReference type="GO" id="GO:0004519">
    <property type="term" value="F:endonuclease activity"/>
    <property type="evidence" value="ECO:0007669"/>
    <property type="project" value="UniProtKB-KW"/>
</dbReference>
<dbReference type="PANTHER" id="PTHR33064">
    <property type="entry name" value="POL PROTEIN"/>
    <property type="match status" value="1"/>
</dbReference>
<keyword evidence="6" id="KW-0255">Endonuclease</keyword>
<keyword evidence="2" id="KW-0808">Transferase</keyword>
<reference evidence="11 12" key="1">
    <citation type="submission" date="2019-02" db="EMBL/GenBank/DDBJ databases">
        <title>Genome sequencing of the rare red list fungi Hericium alpestre (H. flagellum).</title>
        <authorList>
            <person name="Buettner E."/>
            <person name="Kellner H."/>
        </authorList>
    </citation>
    <scope>NUCLEOTIDE SEQUENCE [LARGE SCALE GENOMIC DNA]</scope>
    <source>
        <strain evidence="11 12">DSM 108284</strain>
    </source>
</reference>
<dbReference type="GO" id="GO:0006508">
    <property type="term" value="P:proteolysis"/>
    <property type="evidence" value="ECO:0007669"/>
    <property type="project" value="UniProtKB-KW"/>
</dbReference>
<gene>
    <name evidence="11" type="ORF">EWM64_g4938</name>
</gene>
<dbReference type="CDD" id="cd09274">
    <property type="entry name" value="RNase_HI_RT_Ty3"/>
    <property type="match status" value="1"/>
</dbReference>
<keyword evidence="1" id="KW-0645">Protease</keyword>
<dbReference type="GO" id="GO:0003964">
    <property type="term" value="F:RNA-directed DNA polymerase activity"/>
    <property type="evidence" value="ECO:0007669"/>
    <property type="project" value="UniProtKB-KW"/>
</dbReference>
<keyword evidence="8" id="KW-0695">RNA-directed DNA polymerase</keyword>
<evidence type="ECO:0000313" key="12">
    <source>
        <dbReference type="Proteomes" id="UP000298061"/>
    </source>
</evidence>
<comment type="caution">
    <text evidence="11">The sequence shown here is derived from an EMBL/GenBank/DDBJ whole genome shotgun (WGS) entry which is preliminary data.</text>
</comment>
<keyword evidence="5" id="KW-0064">Aspartyl protease</keyword>
<evidence type="ECO:0000256" key="4">
    <source>
        <dbReference type="ARBA" id="ARBA00022722"/>
    </source>
</evidence>
<dbReference type="Pfam" id="PF17917">
    <property type="entry name" value="RT_RNaseH"/>
    <property type="match status" value="1"/>
</dbReference>